<dbReference type="Proteomes" id="UP000228934">
    <property type="component" value="Unassembled WGS sequence"/>
</dbReference>
<evidence type="ECO:0000313" key="3">
    <source>
        <dbReference type="EMBL" id="PIO13794.1"/>
    </source>
</evidence>
<dbReference type="OrthoDB" id="10043043at2759"/>
<gene>
    <name evidence="3" type="ORF">AB205_0059510</name>
</gene>
<dbReference type="InterPro" id="IPR003006">
    <property type="entry name" value="Ig/MHC_CS"/>
</dbReference>
<dbReference type="PROSITE" id="PS00290">
    <property type="entry name" value="IG_MHC"/>
    <property type="match status" value="2"/>
</dbReference>
<dbReference type="PROSITE" id="PS50835">
    <property type="entry name" value="IG_LIKE"/>
    <property type="match status" value="1"/>
</dbReference>
<keyword evidence="4" id="KW-1185">Reference proteome</keyword>
<evidence type="ECO:0000256" key="1">
    <source>
        <dbReference type="ARBA" id="ARBA00023319"/>
    </source>
</evidence>
<sequence length="217" mass="24860">MYPVISDGMYRILNIPLERQNDQPYGCISGVTFSPSLERDQGVEYICSVEHPSLEQPIEKSTGALQVTDFPSRPQVEMSVPPLRIGEEATILCAVTKYFPDAVNVTWFRKDEQSREMYPVTSDGMYRILNIPLERQNDQPYGCISCVTFSPSLERDQGVEYICRVEHPSLEQPIMRSTGALQVTGEYHIHCNKRRGKEIYFINHLFTTQTYPGSIWL</sequence>
<dbReference type="PANTHER" id="PTHR23411">
    <property type="entry name" value="TAPASIN"/>
    <property type="match status" value="1"/>
</dbReference>
<evidence type="ECO:0000259" key="2">
    <source>
        <dbReference type="PROSITE" id="PS50835"/>
    </source>
</evidence>
<name>A0A2G9QDW4_AQUCT</name>
<proteinExistence type="predicted"/>
<protein>
    <recommendedName>
        <fullName evidence="2">Ig-like domain-containing protein</fullName>
    </recommendedName>
</protein>
<keyword evidence="1" id="KW-0393">Immunoglobulin domain</keyword>
<feature type="domain" description="Ig-like" evidence="2">
    <location>
        <begin position="74"/>
        <end position="182"/>
    </location>
</feature>
<dbReference type="SMART" id="SM00407">
    <property type="entry name" value="IGc1"/>
    <property type="match status" value="1"/>
</dbReference>
<accession>A0A2G9QDW4</accession>
<organism evidence="3 4">
    <name type="scientific">Aquarana catesbeiana</name>
    <name type="common">American bullfrog</name>
    <name type="synonym">Rana catesbeiana</name>
    <dbReference type="NCBI Taxonomy" id="8400"/>
    <lineage>
        <taxon>Eukaryota</taxon>
        <taxon>Metazoa</taxon>
        <taxon>Chordata</taxon>
        <taxon>Craniata</taxon>
        <taxon>Vertebrata</taxon>
        <taxon>Euteleostomi</taxon>
        <taxon>Amphibia</taxon>
        <taxon>Batrachia</taxon>
        <taxon>Anura</taxon>
        <taxon>Neobatrachia</taxon>
        <taxon>Ranoidea</taxon>
        <taxon>Ranidae</taxon>
        <taxon>Aquarana</taxon>
    </lineage>
</organism>
<dbReference type="SUPFAM" id="SSF48726">
    <property type="entry name" value="Immunoglobulin"/>
    <property type="match status" value="1"/>
</dbReference>
<dbReference type="InterPro" id="IPR007110">
    <property type="entry name" value="Ig-like_dom"/>
</dbReference>
<dbReference type="Gene3D" id="2.60.40.10">
    <property type="entry name" value="Immunoglobulins"/>
    <property type="match status" value="2"/>
</dbReference>
<dbReference type="InterPro" id="IPR036179">
    <property type="entry name" value="Ig-like_dom_sf"/>
</dbReference>
<dbReference type="Pfam" id="PF07654">
    <property type="entry name" value="C1-set"/>
    <property type="match status" value="1"/>
</dbReference>
<evidence type="ECO:0000313" key="4">
    <source>
        <dbReference type="Proteomes" id="UP000228934"/>
    </source>
</evidence>
<reference evidence="4" key="1">
    <citation type="journal article" date="2017" name="Nat. Commun.">
        <title>The North American bullfrog draft genome provides insight into hormonal regulation of long noncoding RNA.</title>
        <authorList>
            <person name="Hammond S.A."/>
            <person name="Warren R.L."/>
            <person name="Vandervalk B.P."/>
            <person name="Kucuk E."/>
            <person name="Khan H."/>
            <person name="Gibb E.A."/>
            <person name="Pandoh P."/>
            <person name="Kirk H."/>
            <person name="Zhao Y."/>
            <person name="Jones M."/>
            <person name="Mungall A.J."/>
            <person name="Coope R."/>
            <person name="Pleasance S."/>
            <person name="Moore R.A."/>
            <person name="Holt R.A."/>
            <person name="Round J.M."/>
            <person name="Ohora S."/>
            <person name="Walle B.V."/>
            <person name="Veldhoen N."/>
            <person name="Helbing C.C."/>
            <person name="Birol I."/>
        </authorList>
    </citation>
    <scope>NUCLEOTIDE SEQUENCE [LARGE SCALE GENOMIC DNA]</scope>
</reference>
<dbReference type="CDD" id="cd00098">
    <property type="entry name" value="IgC1"/>
    <property type="match status" value="1"/>
</dbReference>
<dbReference type="InterPro" id="IPR050380">
    <property type="entry name" value="Immune_Resp_Modulators"/>
</dbReference>
<dbReference type="EMBL" id="KZ016196">
    <property type="protein sequence ID" value="PIO13794.1"/>
    <property type="molecule type" value="Genomic_DNA"/>
</dbReference>
<dbReference type="InterPro" id="IPR013783">
    <property type="entry name" value="Ig-like_fold"/>
</dbReference>
<dbReference type="AlphaFoldDB" id="A0A2G9QDW4"/>
<dbReference type="InterPro" id="IPR003597">
    <property type="entry name" value="Ig_C1-set"/>
</dbReference>
<dbReference type="FunFam" id="2.60.40.10:FF:001774">
    <property type="entry name" value="Uncharacterized LOC100216153"/>
    <property type="match status" value="1"/>
</dbReference>